<dbReference type="AlphaFoldDB" id="A0A8B2U8V7"/>
<protein>
    <recommendedName>
        <fullName evidence="3">Phage major capsid protein, P2 family</fullName>
    </recommendedName>
</protein>
<dbReference type="InterPro" id="IPR006441">
    <property type="entry name" value="Phage_P2_GpN"/>
</dbReference>
<gene>
    <name evidence="1" type="ORF">DPV83_04235</name>
</gene>
<dbReference type="Pfam" id="PF05125">
    <property type="entry name" value="Phage_cap_P2"/>
    <property type="match status" value="1"/>
</dbReference>
<reference evidence="1 2" key="1">
    <citation type="submission" date="2018-05" db="EMBL/GenBank/DDBJ databases">
        <title>Draft Genome Sequences for a Diverse set of 7 Haemophilus Species.</title>
        <authorList>
            <person name="Nichols M."/>
            <person name="Topaz N."/>
            <person name="Wang X."/>
            <person name="Wang X."/>
            <person name="Boxrud D."/>
        </authorList>
    </citation>
    <scope>NUCLEOTIDE SEQUENCE [LARGE SCALE GENOMIC DNA]</scope>
    <source>
        <strain evidence="1 2">C2001002503</strain>
    </source>
</reference>
<comment type="caution">
    <text evidence="1">The sequence shown here is derived from an EMBL/GenBank/DDBJ whole genome shotgun (WGS) entry which is preliminary data.</text>
</comment>
<name>A0A8B2U8V7_9PAST</name>
<proteinExistence type="predicted"/>
<dbReference type="Proteomes" id="UP000253998">
    <property type="component" value="Unassembled WGS sequence"/>
</dbReference>
<organism evidence="1 2">
    <name type="scientific">Aggregatibacter segnis</name>
    <dbReference type="NCBI Taxonomy" id="739"/>
    <lineage>
        <taxon>Bacteria</taxon>
        <taxon>Pseudomonadati</taxon>
        <taxon>Pseudomonadota</taxon>
        <taxon>Gammaproteobacteria</taxon>
        <taxon>Pasteurellales</taxon>
        <taxon>Pasteurellaceae</taxon>
        <taxon>Aggregatibacter</taxon>
    </lineage>
</organism>
<evidence type="ECO:0000313" key="2">
    <source>
        <dbReference type="Proteomes" id="UP000253998"/>
    </source>
</evidence>
<dbReference type="EMBL" id="QEPM01000002">
    <property type="protein sequence ID" value="RDE71772.1"/>
    <property type="molecule type" value="Genomic_DNA"/>
</dbReference>
<accession>A0A8B2U8V7</accession>
<evidence type="ECO:0000313" key="1">
    <source>
        <dbReference type="EMBL" id="RDE71772.1"/>
    </source>
</evidence>
<dbReference type="RefSeq" id="WP_111295364.1">
    <property type="nucleotide sequence ID" value="NZ_CAUTCU010000003.1"/>
</dbReference>
<evidence type="ECO:0008006" key="3">
    <source>
        <dbReference type="Google" id="ProtNLM"/>
    </source>
</evidence>
<sequence>MNKTTIVKFTEYKQNLGVETGVGVDYVNDHKKVERMIEQGIQENAFLRLISTKFVVDSPNKAYEMSLPIVSTTDTKQGERQPKNYIQGDTAFECKQINLDVCLPYSDLDKFSTVDFEKALNEALGAELLQNIVMVGFNGERREADSNPAQNPLGQDVAKGWIKQVKDAGQVIDAGAHQGKSVNSLIKLALEKLPIKLRESGELIAICGADVMANSFVNISYDDLQHTTKNNLLAAQNLIGGLKAVNVSYFPRNGIFITPLANLAVYFKQDTARLFFKNEPEKSAEEVYFSVNLDFLLENHRHAVYIDGLEVAE</sequence>